<evidence type="ECO:0000259" key="11">
    <source>
        <dbReference type="PROSITE" id="PS51755"/>
    </source>
</evidence>
<dbReference type="CDD" id="cd00383">
    <property type="entry name" value="trans_reg_C"/>
    <property type="match status" value="1"/>
</dbReference>
<dbReference type="PROSITE" id="PS51755">
    <property type="entry name" value="OMPR_PHOB"/>
    <property type="match status" value="1"/>
</dbReference>
<dbReference type="InterPro" id="IPR001789">
    <property type="entry name" value="Sig_transdc_resp-reg_receiver"/>
</dbReference>
<dbReference type="AlphaFoldDB" id="A0A7Y0EE35"/>
<dbReference type="PROSITE" id="PS50110">
    <property type="entry name" value="RESPONSE_REGULATORY"/>
    <property type="match status" value="1"/>
</dbReference>
<organism evidence="12 13">
    <name type="scientific">Clostridium muellerianum</name>
    <dbReference type="NCBI Taxonomy" id="2716538"/>
    <lineage>
        <taxon>Bacteria</taxon>
        <taxon>Bacillati</taxon>
        <taxon>Bacillota</taxon>
        <taxon>Clostridia</taxon>
        <taxon>Eubacteriales</taxon>
        <taxon>Clostridiaceae</taxon>
        <taxon>Clostridium</taxon>
    </lineage>
</organism>
<protein>
    <recommendedName>
        <fullName evidence="1">Stage 0 sporulation protein A homolog</fullName>
    </recommendedName>
</protein>
<feature type="domain" description="OmpR/PhoB-type" evidence="11">
    <location>
        <begin position="129"/>
        <end position="227"/>
    </location>
</feature>
<comment type="function">
    <text evidence="7">May play the central regulatory role in sporulation. It may be an element of the effector pathway responsible for the activation of sporulation genes in response to nutritional stress. Spo0A may act in concert with spo0H (a sigma factor) to control the expression of some genes that are critical to the sporulation process.</text>
</comment>
<dbReference type="InterPro" id="IPR016032">
    <property type="entry name" value="Sig_transdc_resp-reg_C-effctor"/>
</dbReference>
<keyword evidence="13" id="KW-1185">Reference proteome</keyword>
<evidence type="ECO:0000256" key="4">
    <source>
        <dbReference type="ARBA" id="ARBA00023015"/>
    </source>
</evidence>
<dbReference type="InterPro" id="IPR011006">
    <property type="entry name" value="CheY-like_superfamily"/>
</dbReference>
<dbReference type="Gene3D" id="6.10.250.690">
    <property type="match status" value="1"/>
</dbReference>
<evidence type="ECO:0000256" key="8">
    <source>
        <dbReference type="PROSITE-ProRule" id="PRU00169"/>
    </source>
</evidence>
<keyword evidence="4" id="KW-0805">Transcription regulation</keyword>
<dbReference type="Pfam" id="PF00072">
    <property type="entry name" value="Response_reg"/>
    <property type="match status" value="1"/>
</dbReference>
<dbReference type="PANTHER" id="PTHR48111:SF21">
    <property type="entry name" value="DNA-BINDING DUAL MASTER TRANSCRIPTIONAL REGULATOR RPAA"/>
    <property type="match status" value="1"/>
</dbReference>
<evidence type="ECO:0000259" key="10">
    <source>
        <dbReference type="PROSITE" id="PS50110"/>
    </source>
</evidence>
<dbReference type="SUPFAM" id="SSF52172">
    <property type="entry name" value="CheY-like"/>
    <property type="match status" value="1"/>
</dbReference>
<evidence type="ECO:0000256" key="2">
    <source>
        <dbReference type="ARBA" id="ARBA00022553"/>
    </source>
</evidence>
<gene>
    <name evidence="12" type="ORF">HBE96_03060</name>
</gene>
<evidence type="ECO:0000256" key="9">
    <source>
        <dbReference type="PROSITE-ProRule" id="PRU01091"/>
    </source>
</evidence>
<keyword evidence="2 8" id="KW-0597">Phosphoprotein</keyword>
<dbReference type="FunFam" id="3.40.50.2300:FF:000001">
    <property type="entry name" value="DNA-binding response regulator PhoB"/>
    <property type="match status" value="1"/>
</dbReference>
<dbReference type="GO" id="GO:0032993">
    <property type="term" value="C:protein-DNA complex"/>
    <property type="evidence" value="ECO:0007669"/>
    <property type="project" value="TreeGrafter"/>
</dbReference>
<sequence length="229" mass="26149">MNEELNILICDDNIAVHESLSAYLKAENMKCVSVYDGEAVFEKLKSEHFDLIVLDIMMPKIFGTDVCREIRKTSEIPIIMLSARGEEFDRIMGLEIGADDYITKPFSPREVTIRIKKILKRMLPKAEKSNILQIGKLNIDADGYTVFVFRKKIELTPKEIETLVYLFKNKNKVMSRDQILNGVWGYDYSGDSRAVDTIIKRLRAKLPVGDLGFEIKAVYGVGYKLEVSI</sequence>
<evidence type="ECO:0000256" key="7">
    <source>
        <dbReference type="ARBA" id="ARBA00024867"/>
    </source>
</evidence>
<dbReference type="InterPro" id="IPR001867">
    <property type="entry name" value="OmpR/PhoB-type_DNA-bd"/>
</dbReference>
<accession>A0A7Y0EE35</accession>
<dbReference type="PANTHER" id="PTHR48111">
    <property type="entry name" value="REGULATOR OF RPOS"/>
    <property type="match status" value="1"/>
</dbReference>
<dbReference type="InterPro" id="IPR036388">
    <property type="entry name" value="WH-like_DNA-bd_sf"/>
</dbReference>
<feature type="DNA-binding region" description="OmpR/PhoB-type" evidence="9">
    <location>
        <begin position="129"/>
        <end position="227"/>
    </location>
</feature>
<comment type="caution">
    <text evidence="12">The sequence shown here is derived from an EMBL/GenBank/DDBJ whole genome shotgun (WGS) entry which is preliminary data.</text>
</comment>
<evidence type="ECO:0000313" key="13">
    <source>
        <dbReference type="Proteomes" id="UP000537131"/>
    </source>
</evidence>
<dbReference type="RefSeq" id="WP_169296297.1">
    <property type="nucleotide sequence ID" value="NZ_JABBNI010000007.1"/>
</dbReference>
<evidence type="ECO:0000256" key="1">
    <source>
        <dbReference type="ARBA" id="ARBA00018672"/>
    </source>
</evidence>
<dbReference type="SMART" id="SM00448">
    <property type="entry name" value="REC"/>
    <property type="match status" value="1"/>
</dbReference>
<evidence type="ECO:0000256" key="6">
    <source>
        <dbReference type="ARBA" id="ARBA00023163"/>
    </source>
</evidence>
<dbReference type="SUPFAM" id="SSF46894">
    <property type="entry name" value="C-terminal effector domain of the bipartite response regulators"/>
    <property type="match status" value="1"/>
</dbReference>
<dbReference type="InterPro" id="IPR039420">
    <property type="entry name" value="WalR-like"/>
</dbReference>
<dbReference type="Pfam" id="PF00486">
    <property type="entry name" value="Trans_reg_C"/>
    <property type="match status" value="1"/>
</dbReference>
<dbReference type="Gene3D" id="3.40.50.2300">
    <property type="match status" value="1"/>
</dbReference>
<dbReference type="GO" id="GO:0006355">
    <property type="term" value="P:regulation of DNA-templated transcription"/>
    <property type="evidence" value="ECO:0007669"/>
    <property type="project" value="InterPro"/>
</dbReference>
<reference evidence="12 13" key="1">
    <citation type="submission" date="2020-06" db="EMBL/GenBank/DDBJ databases">
        <title>Complete Genome Sequence of Clostridium muelleri sp. nov. P21T, an Acid-Alcohol Producing Acetogen Isolated from Old Hay.</title>
        <authorList>
            <person name="Duncan K.E."/>
            <person name="Tanner R.S."/>
        </authorList>
    </citation>
    <scope>NUCLEOTIDE SEQUENCE [LARGE SCALE GENOMIC DNA]</scope>
    <source>
        <strain evidence="12 13">P21</strain>
    </source>
</reference>
<keyword evidence="3" id="KW-0902">Two-component regulatory system</keyword>
<keyword evidence="5 9" id="KW-0238">DNA-binding</keyword>
<dbReference type="Gene3D" id="1.10.10.10">
    <property type="entry name" value="Winged helix-like DNA-binding domain superfamily/Winged helix DNA-binding domain"/>
    <property type="match status" value="1"/>
</dbReference>
<dbReference type="GO" id="GO:0000976">
    <property type="term" value="F:transcription cis-regulatory region binding"/>
    <property type="evidence" value="ECO:0007669"/>
    <property type="project" value="TreeGrafter"/>
</dbReference>
<feature type="modified residue" description="4-aspartylphosphate" evidence="8">
    <location>
        <position position="55"/>
    </location>
</feature>
<dbReference type="EMBL" id="JABBNI010000007">
    <property type="protein sequence ID" value="NMM61686.1"/>
    <property type="molecule type" value="Genomic_DNA"/>
</dbReference>
<name>A0A7Y0EE35_9CLOT</name>
<dbReference type="SMART" id="SM00862">
    <property type="entry name" value="Trans_reg_C"/>
    <property type="match status" value="1"/>
</dbReference>
<dbReference type="GO" id="GO:0005829">
    <property type="term" value="C:cytosol"/>
    <property type="evidence" value="ECO:0007669"/>
    <property type="project" value="TreeGrafter"/>
</dbReference>
<evidence type="ECO:0000313" key="12">
    <source>
        <dbReference type="EMBL" id="NMM61686.1"/>
    </source>
</evidence>
<proteinExistence type="predicted"/>
<evidence type="ECO:0000256" key="3">
    <source>
        <dbReference type="ARBA" id="ARBA00023012"/>
    </source>
</evidence>
<dbReference type="GO" id="GO:0000156">
    <property type="term" value="F:phosphorelay response regulator activity"/>
    <property type="evidence" value="ECO:0007669"/>
    <property type="project" value="TreeGrafter"/>
</dbReference>
<dbReference type="Proteomes" id="UP000537131">
    <property type="component" value="Unassembled WGS sequence"/>
</dbReference>
<evidence type="ECO:0000256" key="5">
    <source>
        <dbReference type="ARBA" id="ARBA00023125"/>
    </source>
</evidence>
<keyword evidence="6" id="KW-0804">Transcription</keyword>
<feature type="domain" description="Response regulatory" evidence="10">
    <location>
        <begin position="6"/>
        <end position="119"/>
    </location>
</feature>